<evidence type="ECO:0000313" key="1">
    <source>
        <dbReference type="EMBL" id="EDY95629.1"/>
    </source>
</evidence>
<dbReference type="Proteomes" id="UP000003452">
    <property type="component" value="Unassembled WGS sequence"/>
</dbReference>
<gene>
    <name evidence="1" type="ORF">BACPLE_01905</name>
</gene>
<evidence type="ECO:0000313" key="2">
    <source>
        <dbReference type="Proteomes" id="UP000003452"/>
    </source>
</evidence>
<proteinExistence type="predicted"/>
<name>B5CYU8_PHOPM</name>
<organism evidence="1 2">
    <name type="scientific">Phocaeicola plebeius (strain DSM 17135 / JCM 12973 / CCUG 54634 / M2)</name>
    <name type="common">Bacteroides plebeius</name>
    <dbReference type="NCBI Taxonomy" id="484018"/>
    <lineage>
        <taxon>Bacteria</taxon>
        <taxon>Pseudomonadati</taxon>
        <taxon>Bacteroidota</taxon>
        <taxon>Bacteroidia</taxon>
        <taxon>Bacteroidales</taxon>
        <taxon>Bacteroidaceae</taxon>
        <taxon>Phocaeicola</taxon>
    </lineage>
</organism>
<protein>
    <submittedName>
        <fullName evidence="1">Uncharacterized protein</fullName>
    </submittedName>
</protein>
<dbReference type="EMBL" id="ABQC02000019">
    <property type="protein sequence ID" value="EDY95629.1"/>
    <property type="molecule type" value="Genomic_DNA"/>
</dbReference>
<comment type="caution">
    <text evidence="1">The sequence shown here is derived from an EMBL/GenBank/DDBJ whole genome shotgun (WGS) entry which is preliminary data.</text>
</comment>
<dbReference type="AlphaFoldDB" id="B5CYU8"/>
<reference evidence="1 2" key="1">
    <citation type="submission" date="2008-08" db="EMBL/GenBank/DDBJ databases">
        <title>Draft genome sequence of Bacteroides plebeius (DSM 17135).</title>
        <authorList>
            <person name="Sudarsanam P."/>
            <person name="Ley R."/>
            <person name="Guruge J."/>
            <person name="Turnbaugh P.J."/>
            <person name="Mahowald M."/>
            <person name="Liep D."/>
            <person name="Gordon J."/>
        </authorList>
    </citation>
    <scope>NUCLEOTIDE SEQUENCE [LARGE SCALE GENOMIC DNA]</scope>
    <source>
        <strain evidence="2">DSM 17135 / JCM 12973 / M2</strain>
    </source>
</reference>
<accession>B5CYU8</accession>
<reference evidence="1 2" key="2">
    <citation type="submission" date="2008-08" db="EMBL/GenBank/DDBJ databases">
        <authorList>
            <person name="Fulton L."/>
            <person name="Clifton S."/>
            <person name="Fulton B."/>
            <person name="Xu J."/>
            <person name="Minx P."/>
            <person name="Pepin K.H."/>
            <person name="Johnson M."/>
            <person name="Thiruvilangam P."/>
            <person name="Bhonagiri V."/>
            <person name="Nash W.E."/>
            <person name="Mardis E.R."/>
            <person name="Wilson R.K."/>
        </authorList>
    </citation>
    <scope>NUCLEOTIDE SEQUENCE [LARGE SCALE GENOMIC DNA]</scope>
    <source>
        <strain evidence="2">DSM 17135 / JCM 12973 / M2</strain>
    </source>
</reference>
<sequence>MKSEISGENTEVFGRKRRSVFEKTFLRLKKNTSAFESKYTCVLEKPFLGVLS</sequence>
<dbReference type="HOGENOM" id="CLU_3076878_0_0_10"/>